<comment type="caution">
    <text evidence="2">The sequence shown here is derived from an EMBL/GenBank/DDBJ whole genome shotgun (WGS) entry which is preliminary data.</text>
</comment>
<gene>
    <name evidence="2" type="ORF">EEDITHA_LOCUS18742</name>
</gene>
<evidence type="ECO:0000256" key="1">
    <source>
        <dbReference type="SAM" id="MobiDB-lite"/>
    </source>
</evidence>
<evidence type="ECO:0000313" key="2">
    <source>
        <dbReference type="EMBL" id="CAH2104360.1"/>
    </source>
</evidence>
<dbReference type="Proteomes" id="UP001153954">
    <property type="component" value="Unassembled WGS sequence"/>
</dbReference>
<feature type="region of interest" description="Disordered" evidence="1">
    <location>
        <begin position="1"/>
        <end position="24"/>
    </location>
</feature>
<accession>A0AAU9V5N8</accession>
<dbReference type="EMBL" id="CAKOGL010000027">
    <property type="protein sequence ID" value="CAH2104360.1"/>
    <property type="molecule type" value="Genomic_DNA"/>
</dbReference>
<sequence>MSDPSVLHGVTTRERSGTGKPPWKQMFHHAMRPLNKSTLHRQSSPRSAIAYMAFPPSRSLAVGSSSSATVELLPSTLPECTTWRSPTDSTPGEGHLYDSEVVSPYRSSSGAGEDACRQVAVPSCAQA</sequence>
<protein>
    <submittedName>
        <fullName evidence="2">Uncharacterized protein</fullName>
    </submittedName>
</protein>
<proteinExistence type="predicted"/>
<evidence type="ECO:0000313" key="3">
    <source>
        <dbReference type="Proteomes" id="UP001153954"/>
    </source>
</evidence>
<dbReference type="AlphaFoldDB" id="A0AAU9V5N8"/>
<name>A0AAU9V5N8_EUPED</name>
<reference evidence="2" key="1">
    <citation type="submission" date="2022-03" db="EMBL/GenBank/DDBJ databases">
        <authorList>
            <person name="Tunstrom K."/>
        </authorList>
    </citation>
    <scope>NUCLEOTIDE SEQUENCE</scope>
</reference>
<organism evidence="2 3">
    <name type="scientific">Euphydryas editha</name>
    <name type="common">Edith's checkerspot</name>
    <dbReference type="NCBI Taxonomy" id="104508"/>
    <lineage>
        <taxon>Eukaryota</taxon>
        <taxon>Metazoa</taxon>
        <taxon>Ecdysozoa</taxon>
        <taxon>Arthropoda</taxon>
        <taxon>Hexapoda</taxon>
        <taxon>Insecta</taxon>
        <taxon>Pterygota</taxon>
        <taxon>Neoptera</taxon>
        <taxon>Endopterygota</taxon>
        <taxon>Lepidoptera</taxon>
        <taxon>Glossata</taxon>
        <taxon>Ditrysia</taxon>
        <taxon>Papilionoidea</taxon>
        <taxon>Nymphalidae</taxon>
        <taxon>Nymphalinae</taxon>
        <taxon>Euphydryas</taxon>
    </lineage>
</organism>
<keyword evidence="3" id="KW-1185">Reference proteome</keyword>